<evidence type="ECO:0000313" key="2">
    <source>
        <dbReference type="Proteomes" id="UP000794436"/>
    </source>
</evidence>
<evidence type="ECO:0000313" key="1">
    <source>
        <dbReference type="EMBL" id="TMW67584.1"/>
    </source>
</evidence>
<organism evidence="1 2">
    <name type="scientific">Pythium oligandrum</name>
    <name type="common">Mycoparasitic fungus</name>
    <dbReference type="NCBI Taxonomy" id="41045"/>
    <lineage>
        <taxon>Eukaryota</taxon>
        <taxon>Sar</taxon>
        <taxon>Stramenopiles</taxon>
        <taxon>Oomycota</taxon>
        <taxon>Peronosporomycetes</taxon>
        <taxon>Pythiales</taxon>
        <taxon>Pythiaceae</taxon>
        <taxon>Pythium</taxon>
    </lineage>
</organism>
<reference evidence="1" key="1">
    <citation type="submission" date="2019-03" db="EMBL/GenBank/DDBJ databases">
        <title>Long read genome sequence of the mycoparasitic Pythium oligandrum ATCC 38472 isolated from sugarbeet rhizosphere.</title>
        <authorList>
            <person name="Gaulin E."/>
        </authorList>
    </citation>
    <scope>NUCLEOTIDE SEQUENCE</scope>
    <source>
        <strain evidence="1">ATCC 38472_TT</strain>
    </source>
</reference>
<comment type="caution">
    <text evidence="1">The sequence shown here is derived from an EMBL/GenBank/DDBJ whole genome shotgun (WGS) entry which is preliminary data.</text>
</comment>
<sequence>MVHDGDNPWAFMDPWWALLRHLSFHALPVKHAPHVDRRCDGLYVLLTKLWPDEPPDEDKVVAIREAMELVSLVPYVDEEEWLHKVVARENYWGVFSADRGAFLPPRFIIGFNDGVFDDSVVKQAEKSVQRIVTNLFGSLSLDQRSSAYRDTRLRLLSMIRDPVCRHECEALAVGVVVRAGFANCCLLTTLQRGLDVACRQRDDGGVHQGTHFVIKAVDFDLSYTTESEADALVTSISSRVVPLQRLELAFCERNVTSLVLGALWDATKTRNVHSGVDFVLGFAFCDEEAFISQFSAVAGSSLIESLDVNSSEEELGSESDVPRVQGLQWMAFAVLSRFSRSAVRNLVLQDVFSVQDVTIINEIISSDNPLKLLLGSTEPACRVVVLNDDVVLKNVGGSSSVNVNAGTTVWAVHDQPPSSVIDVLIPGYGVHSVERAKVTPESPTANPSHVSYLDVRITLGEDKFDGLFKLLTVVGERLERLSITQEEAEEETEEDSVSISITVILEACPHLQFLKAKGCTIAGFSQLSELYENHSCQVSVLELSKLQLETYDQVIAFFETLGRDTSRMAQLLRELRLELSEEMISPAMVLALKTMLTSNHTLEVLIIGVPEGQEDVFEDVIEALPPVYVPAVRKPFPLRSKLALVSVVRASTTRSLARLDSEILSRVFAFAALPQKRFVHVTTAEG</sequence>
<dbReference type="AlphaFoldDB" id="A0A8K1CQ59"/>
<name>A0A8K1CQ59_PYTOL</name>
<dbReference type="OrthoDB" id="121413at2759"/>
<protein>
    <submittedName>
        <fullName evidence="1">Uncharacterized protein</fullName>
    </submittedName>
</protein>
<dbReference type="EMBL" id="SPLM01000004">
    <property type="protein sequence ID" value="TMW67584.1"/>
    <property type="molecule type" value="Genomic_DNA"/>
</dbReference>
<dbReference type="Gene3D" id="3.80.10.10">
    <property type="entry name" value="Ribonuclease Inhibitor"/>
    <property type="match status" value="1"/>
</dbReference>
<dbReference type="SUPFAM" id="SSF52047">
    <property type="entry name" value="RNI-like"/>
    <property type="match status" value="1"/>
</dbReference>
<accession>A0A8K1CQ59</accession>
<dbReference type="InterPro" id="IPR032675">
    <property type="entry name" value="LRR_dom_sf"/>
</dbReference>
<keyword evidence="2" id="KW-1185">Reference proteome</keyword>
<proteinExistence type="predicted"/>
<dbReference type="Proteomes" id="UP000794436">
    <property type="component" value="Unassembled WGS sequence"/>
</dbReference>
<gene>
    <name evidence="1" type="ORF">Poli38472_011204</name>
</gene>